<evidence type="ECO:0000256" key="2">
    <source>
        <dbReference type="ARBA" id="ARBA00022741"/>
    </source>
</evidence>
<dbReference type="InterPro" id="IPR037257">
    <property type="entry name" value="T2SS_E_N_sf"/>
</dbReference>
<dbReference type="Gene3D" id="3.30.300.160">
    <property type="entry name" value="Type II secretion system, protein E, N-terminal domain"/>
    <property type="match status" value="1"/>
</dbReference>
<keyword evidence="6" id="KW-1185">Reference proteome</keyword>
<dbReference type="OrthoDB" id="9805147at2"/>
<dbReference type="CDD" id="cd01129">
    <property type="entry name" value="PulE-GspE-like"/>
    <property type="match status" value="1"/>
</dbReference>
<dbReference type="SUPFAM" id="SSF160246">
    <property type="entry name" value="EspE N-terminal domain-like"/>
    <property type="match status" value="1"/>
</dbReference>
<evidence type="ECO:0000256" key="3">
    <source>
        <dbReference type="ARBA" id="ARBA00022840"/>
    </source>
</evidence>
<dbReference type="GO" id="GO:0005886">
    <property type="term" value="C:plasma membrane"/>
    <property type="evidence" value="ECO:0007669"/>
    <property type="project" value="TreeGrafter"/>
</dbReference>
<comment type="caution">
    <text evidence="5">The sequence shown here is derived from an EMBL/GenBank/DDBJ whole genome shotgun (WGS) entry which is preliminary data.</text>
</comment>
<reference evidence="5 6" key="1">
    <citation type="submission" date="2018-04" db="EMBL/GenBank/DDBJ databases">
        <title>Genome of Nocardioides gansuensis WSJ-1.</title>
        <authorList>
            <person name="Wu S."/>
            <person name="Wang G."/>
        </authorList>
    </citation>
    <scope>NUCLEOTIDE SEQUENCE [LARGE SCALE GENOMIC DNA]</scope>
    <source>
        <strain evidence="5 6">WSJ-1</strain>
    </source>
</reference>
<sequence>MRVADRSATVTALLDQGLLDASGLDVATRLSEEREHGLLETLVESGTISRRDLLRVAAQAAGLAFVELAELSISPAAVALVPADFARRSCILPISLLGDELQVAVGIRKAGDLQLKDDLTRLTRARVRFVVADRTEIEAKIDQVYRAEGELADLTSDLVTDEQAEADLSGFTEVSEDAPVVRFVNLLITQAITDRASDIHIEPTEHDLRVRYRIDGVLHDAHRSPKNIQHGVVSRLKIMADMNIAERRVPQDGRMSVSHQGRKVDLRIATLPTVWGEKVVARILDNGTTQLGLDDLGFGEANAARFKASYTKPYGMILATGPTGSGKSTTLYATLNQLNRTDVNVITVEDPVEYRLPGINQVQTNAKAGLTFASALRSILRADPDIVLIGEIRDHETAQIAIEAALTGHLVLSTLHTNNAPSAVTRLVEMGIEPFLVASAVDVVVAQRLCRALCERCKEAYVPEAEELRMVGFPWEETDPLPTLYRPTGCTVCAETGYRGRMALHEVMSMSEDIERLAVARASTEEIGRVARAQGMETLRLDGWAKVSSGLTSIEEILRVVA</sequence>
<dbReference type="Pfam" id="PF00437">
    <property type="entry name" value="T2SSE"/>
    <property type="match status" value="1"/>
</dbReference>
<dbReference type="GO" id="GO:0005524">
    <property type="term" value="F:ATP binding"/>
    <property type="evidence" value="ECO:0007669"/>
    <property type="project" value="UniProtKB-KW"/>
</dbReference>
<dbReference type="InterPro" id="IPR003593">
    <property type="entry name" value="AAA+_ATPase"/>
</dbReference>
<dbReference type="FunFam" id="3.40.50.300:FF:000398">
    <property type="entry name" value="Type IV pilus assembly ATPase PilB"/>
    <property type="match status" value="1"/>
</dbReference>
<dbReference type="Proteomes" id="UP000246018">
    <property type="component" value="Unassembled WGS sequence"/>
</dbReference>
<dbReference type="PANTHER" id="PTHR30258">
    <property type="entry name" value="TYPE II SECRETION SYSTEM PROTEIN GSPE-RELATED"/>
    <property type="match status" value="1"/>
</dbReference>
<dbReference type="PROSITE" id="PS51318">
    <property type="entry name" value="TAT"/>
    <property type="match status" value="1"/>
</dbReference>
<evidence type="ECO:0000313" key="5">
    <source>
        <dbReference type="EMBL" id="PVG81532.1"/>
    </source>
</evidence>
<name>A0A2T8F742_9ACTN</name>
<dbReference type="Gene3D" id="3.40.50.300">
    <property type="entry name" value="P-loop containing nucleotide triphosphate hydrolases"/>
    <property type="match status" value="1"/>
</dbReference>
<evidence type="ECO:0000259" key="4">
    <source>
        <dbReference type="PROSITE" id="PS00662"/>
    </source>
</evidence>
<dbReference type="Pfam" id="PF05157">
    <property type="entry name" value="MshEN"/>
    <property type="match status" value="1"/>
</dbReference>
<dbReference type="InterPro" id="IPR027417">
    <property type="entry name" value="P-loop_NTPase"/>
</dbReference>
<dbReference type="SUPFAM" id="SSF52540">
    <property type="entry name" value="P-loop containing nucleoside triphosphate hydrolases"/>
    <property type="match status" value="1"/>
</dbReference>
<dbReference type="FunFam" id="3.30.450.90:FF:000001">
    <property type="entry name" value="Type II secretion system ATPase GspE"/>
    <property type="match status" value="1"/>
</dbReference>
<dbReference type="AlphaFoldDB" id="A0A2T8F742"/>
<comment type="similarity">
    <text evidence="1">Belongs to the GSP E family.</text>
</comment>
<feature type="domain" description="Bacterial type II secretion system protein E" evidence="4">
    <location>
        <begin position="380"/>
        <end position="394"/>
    </location>
</feature>
<gene>
    <name evidence="5" type="ORF">DDE18_16090</name>
</gene>
<dbReference type="InterPro" id="IPR007831">
    <property type="entry name" value="T2SS_GspE_N"/>
</dbReference>
<dbReference type="RefSeq" id="WP_116573299.1">
    <property type="nucleotide sequence ID" value="NZ_QDGZ01000007.1"/>
</dbReference>
<keyword evidence="3" id="KW-0067">ATP-binding</keyword>
<dbReference type="InterPro" id="IPR006311">
    <property type="entry name" value="TAT_signal"/>
</dbReference>
<dbReference type="EMBL" id="QDGZ01000007">
    <property type="protein sequence ID" value="PVG81532.1"/>
    <property type="molecule type" value="Genomic_DNA"/>
</dbReference>
<accession>A0A2T8F742</accession>
<dbReference type="SMART" id="SM00382">
    <property type="entry name" value="AAA"/>
    <property type="match status" value="1"/>
</dbReference>
<evidence type="ECO:0000313" key="6">
    <source>
        <dbReference type="Proteomes" id="UP000246018"/>
    </source>
</evidence>
<dbReference type="InterPro" id="IPR001482">
    <property type="entry name" value="T2SS/T4SS_dom"/>
</dbReference>
<protein>
    <submittedName>
        <fullName evidence="5">Type II secretion system protein GspE</fullName>
    </submittedName>
</protein>
<dbReference type="GO" id="GO:0016887">
    <property type="term" value="F:ATP hydrolysis activity"/>
    <property type="evidence" value="ECO:0007669"/>
    <property type="project" value="TreeGrafter"/>
</dbReference>
<dbReference type="PANTHER" id="PTHR30258:SF1">
    <property type="entry name" value="PROTEIN TRANSPORT PROTEIN HOFB HOMOLOG"/>
    <property type="match status" value="1"/>
</dbReference>
<dbReference type="PROSITE" id="PS00662">
    <property type="entry name" value="T2SP_E"/>
    <property type="match status" value="1"/>
</dbReference>
<evidence type="ECO:0000256" key="1">
    <source>
        <dbReference type="ARBA" id="ARBA00006611"/>
    </source>
</evidence>
<keyword evidence="2" id="KW-0547">Nucleotide-binding</keyword>
<organism evidence="5 6">
    <name type="scientific">Nocardioides gansuensis</name>
    <dbReference type="NCBI Taxonomy" id="2138300"/>
    <lineage>
        <taxon>Bacteria</taxon>
        <taxon>Bacillati</taxon>
        <taxon>Actinomycetota</taxon>
        <taxon>Actinomycetes</taxon>
        <taxon>Propionibacteriales</taxon>
        <taxon>Nocardioidaceae</taxon>
        <taxon>Nocardioides</taxon>
    </lineage>
</organism>
<dbReference type="Gene3D" id="3.30.450.90">
    <property type="match status" value="1"/>
</dbReference>
<proteinExistence type="inferred from homology"/>